<protein>
    <submittedName>
        <fullName evidence="2">Uncharacterized protein</fullName>
    </submittedName>
</protein>
<feature type="compositionally biased region" description="Polar residues" evidence="1">
    <location>
        <begin position="16"/>
        <end position="31"/>
    </location>
</feature>
<evidence type="ECO:0000313" key="2">
    <source>
        <dbReference type="EMBL" id="GAA2656242.1"/>
    </source>
</evidence>
<dbReference type="EMBL" id="BAAASJ010000113">
    <property type="protein sequence ID" value="GAA2656242.1"/>
    <property type="molecule type" value="Genomic_DNA"/>
</dbReference>
<gene>
    <name evidence="2" type="ORF">GCM10010307_69670</name>
</gene>
<organism evidence="2 3">
    <name type="scientific">Streptomyces vastus</name>
    <dbReference type="NCBI Taxonomy" id="285451"/>
    <lineage>
        <taxon>Bacteria</taxon>
        <taxon>Bacillati</taxon>
        <taxon>Actinomycetota</taxon>
        <taxon>Actinomycetes</taxon>
        <taxon>Kitasatosporales</taxon>
        <taxon>Streptomycetaceae</taxon>
        <taxon>Streptomyces</taxon>
    </lineage>
</organism>
<dbReference type="Proteomes" id="UP001500151">
    <property type="component" value="Unassembled WGS sequence"/>
</dbReference>
<evidence type="ECO:0000256" key="1">
    <source>
        <dbReference type="SAM" id="MobiDB-lite"/>
    </source>
</evidence>
<proteinExistence type="predicted"/>
<name>A0ABP6DZG6_9ACTN</name>
<sequence>MNPPQAKAGGFLAQEAPQTNGLKGLTPSTPAGTEPARFVEQSSAVPYWFPIGTVCALGSRNARQAPYPIAWRPFALEAKSPSLPCSAGVRFLPRLKAGASSKETR</sequence>
<feature type="region of interest" description="Disordered" evidence="1">
    <location>
        <begin position="1"/>
        <end position="34"/>
    </location>
</feature>
<accession>A0ABP6DZG6</accession>
<keyword evidence="3" id="KW-1185">Reference proteome</keyword>
<evidence type="ECO:0000313" key="3">
    <source>
        <dbReference type="Proteomes" id="UP001500151"/>
    </source>
</evidence>
<comment type="caution">
    <text evidence="2">The sequence shown here is derived from an EMBL/GenBank/DDBJ whole genome shotgun (WGS) entry which is preliminary data.</text>
</comment>
<reference evidence="3" key="1">
    <citation type="journal article" date="2019" name="Int. J. Syst. Evol. Microbiol.">
        <title>The Global Catalogue of Microorganisms (GCM) 10K type strain sequencing project: providing services to taxonomists for standard genome sequencing and annotation.</title>
        <authorList>
            <consortium name="The Broad Institute Genomics Platform"/>
            <consortium name="The Broad Institute Genome Sequencing Center for Infectious Disease"/>
            <person name="Wu L."/>
            <person name="Ma J."/>
        </authorList>
    </citation>
    <scope>NUCLEOTIDE SEQUENCE [LARGE SCALE GENOMIC DNA]</scope>
    <source>
        <strain evidence="3">JCM 4524</strain>
    </source>
</reference>